<protein>
    <submittedName>
        <fullName evidence="3">Uncharacterized protein</fullName>
    </submittedName>
</protein>
<sequence>MKLQWEDLRLELSSWDEVAPSLSNVTASDTHLSTRGYHVTSSANTIRADEHLKKGLTASFTNNECKEEGAVTGPYGQGLLQSFHRRKTDHPNPELAGVLSSNLPHHDDALNGSSDTPFSEGAEGLNNLSRFWVAQLERGGQLSCSIRKGDNSEKESIALDQISPAVEGIISRTETGNMEDENCDSSVSDNKHPRKISSDTYNRPRLVTPYANYRHASESTVVNPTSIRNSPSLDNENEDFSRCFGRNSIFSGLSDQECRKLGGVEYRAVYLLTIIVPMYFLLWQVLGGVTIAAYVASYKSPMASIPGGPGSFCGIKANSGLSLVDANMILHIYAHTYGHCNSIYDKGTKAIRHMPGKTAPWKDTKPSIGPHFTMHYTAPPAPVQLLFQSLLVSPTPPRICYSHAPETGTKRKWATEIIPPSGP</sequence>
<comment type="caution">
    <text evidence="3">The sequence shown here is derived from an EMBL/GenBank/DDBJ whole genome shotgun (WGS) entry which is preliminary data.</text>
</comment>
<dbReference type="RefSeq" id="XP_033428664.1">
    <property type="nucleotide sequence ID" value="XM_033569858.1"/>
</dbReference>
<accession>A0A5M9MWN7</accession>
<evidence type="ECO:0000256" key="1">
    <source>
        <dbReference type="SAM" id="MobiDB-lite"/>
    </source>
</evidence>
<dbReference type="AlphaFoldDB" id="A0A5M9MWN7"/>
<feature type="region of interest" description="Disordered" evidence="1">
    <location>
        <begin position="176"/>
        <end position="201"/>
    </location>
</feature>
<gene>
    <name evidence="3" type="ORF">ATNIH1004_005204</name>
</gene>
<evidence type="ECO:0000313" key="4">
    <source>
        <dbReference type="Proteomes" id="UP000324241"/>
    </source>
</evidence>
<dbReference type="OrthoDB" id="9999863at2759"/>
<reference evidence="3 4" key="1">
    <citation type="submission" date="2019-08" db="EMBL/GenBank/DDBJ databases">
        <title>The genome sequence of a newly discovered highly antifungal drug resistant Aspergillus species, Aspergillus tanneri NIH 1004.</title>
        <authorList>
            <person name="Mounaud S."/>
            <person name="Singh I."/>
            <person name="Joardar V."/>
            <person name="Pakala S."/>
            <person name="Pakala S."/>
            <person name="Venepally P."/>
            <person name="Chung J.K."/>
            <person name="Losada L."/>
            <person name="Nierman W.C."/>
        </authorList>
    </citation>
    <scope>NUCLEOTIDE SEQUENCE [LARGE SCALE GENOMIC DNA]</scope>
    <source>
        <strain evidence="3 4">NIH1004</strain>
    </source>
</reference>
<organism evidence="3 4">
    <name type="scientific">Aspergillus tanneri</name>
    <dbReference type="NCBI Taxonomy" id="1220188"/>
    <lineage>
        <taxon>Eukaryota</taxon>
        <taxon>Fungi</taxon>
        <taxon>Dikarya</taxon>
        <taxon>Ascomycota</taxon>
        <taxon>Pezizomycotina</taxon>
        <taxon>Eurotiomycetes</taxon>
        <taxon>Eurotiomycetidae</taxon>
        <taxon>Eurotiales</taxon>
        <taxon>Aspergillaceae</taxon>
        <taxon>Aspergillus</taxon>
        <taxon>Aspergillus subgen. Circumdati</taxon>
    </lineage>
</organism>
<dbReference type="Proteomes" id="UP000324241">
    <property type="component" value="Unassembled WGS sequence"/>
</dbReference>
<dbReference type="VEuPathDB" id="FungiDB:EYZ11_013283"/>
<feature type="transmembrane region" description="Helical" evidence="2">
    <location>
        <begin position="269"/>
        <end position="296"/>
    </location>
</feature>
<proteinExistence type="predicted"/>
<keyword evidence="2" id="KW-0472">Membrane</keyword>
<dbReference type="GeneID" id="54327906"/>
<evidence type="ECO:0000256" key="2">
    <source>
        <dbReference type="SAM" id="Phobius"/>
    </source>
</evidence>
<feature type="region of interest" description="Disordered" evidence="1">
    <location>
        <begin position="102"/>
        <end position="121"/>
    </location>
</feature>
<dbReference type="EMBL" id="QUQM01000003">
    <property type="protein sequence ID" value="KAA8649303.1"/>
    <property type="molecule type" value="Genomic_DNA"/>
</dbReference>
<name>A0A5M9MWN7_9EURO</name>
<evidence type="ECO:0000313" key="3">
    <source>
        <dbReference type="EMBL" id="KAA8649303.1"/>
    </source>
</evidence>
<keyword evidence="2" id="KW-1133">Transmembrane helix</keyword>
<keyword evidence="2" id="KW-0812">Transmembrane</keyword>